<feature type="transmembrane region" description="Helical" evidence="7">
    <location>
        <begin position="215"/>
        <end position="236"/>
    </location>
</feature>
<keyword evidence="3" id="KW-1003">Cell membrane</keyword>
<comment type="subcellular location">
    <subcellularLocation>
        <location evidence="1 7">Cell membrane</location>
        <topology evidence="1 7">Multi-pass membrane protein</topology>
    </subcellularLocation>
</comment>
<feature type="transmembrane region" description="Helical" evidence="7">
    <location>
        <begin position="243"/>
        <end position="261"/>
    </location>
</feature>
<dbReference type="NCBIfam" id="TIGR01097">
    <property type="entry name" value="PhnE"/>
    <property type="match status" value="1"/>
</dbReference>
<keyword evidence="6 7" id="KW-0472">Membrane</keyword>
<evidence type="ECO:0000256" key="7">
    <source>
        <dbReference type="RuleBase" id="RU363032"/>
    </source>
</evidence>
<keyword evidence="10" id="KW-1185">Reference proteome</keyword>
<evidence type="ECO:0000256" key="1">
    <source>
        <dbReference type="ARBA" id="ARBA00004651"/>
    </source>
</evidence>
<dbReference type="EMBL" id="SPMX01000080">
    <property type="protein sequence ID" value="NMQ07524.1"/>
    <property type="molecule type" value="Genomic_DNA"/>
</dbReference>
<organism evidence="9 10">
    <name type="scientific">Candidatus Accumulibacter contiguus</name>
    <dbReference type="NCBI Taxonomy" id="2954381"/>
    <lineage>
        <taxon>Bacteria</taxon>
        <taxon>Pseudomonadati</taxon>
        <taxon>Pseudomonadota</taxon>
        <taxon>Betaproteobacteria</taxon>
        <taxon>Candidatus Accumulibacter</taxon>
    </lineage>
</organism>
<feature type="domain" description="ABC transmembrane type-1" evidence="8">
    <location>
        <begin position="105"/>
        <end position="288"/>
    </location>
</feature>
<dbReference type="PANTHER" id="PTHR30043">
    <property type="entry name" value="PHOSPHONATES TRANSPORT SYSTEM PERMEASE PROTEIN"/>
    <property type="match status" value="1"/>
</dbReference>
<keyword evidence="5 7" id="KW-1133">Transmembrane helix</keyword>
<feature type="transmembrane region" description="Helical" evidence="7">
    <location>
        <begin position="156"/>
        <end position="180"/>
    </location>
</feature>
<comment type="similarity">
    <text evidence="7">Belongs to the binding-protein-dependent transport system permease family.</text>
</comment>
<accession>A0ABX1TD03</accession>
<proteinExistence type="inferred from homology"/>
<keyword evidence="4 7" id="KW-0812">Transmembrane</keyword>
<protein>
    <submittedName>
        <fullName evidence="9">Phosphonate ABC transporter, permease protein PhnE</fullName>
    </submittedName>
</protein>
<evidence type="ECO:0000313" key="9">
    <source>
        <dbReference type="EMBL" id="NMQ07524.1"/>
    </source>
</evidence>
<name>A0ABX1TD03_9PROT</name>
<dbReference type="InterPro" id="IPR005769">
    <property type="entry name" value="PhnE/PtxC"/>
</dbReference>
<evidence type="ECO:0000256" key="3">
    <source>
        <dbReference type="ARBA" id="ARBA00022475"/>
    </source>
</evidence>
<dbReference type="PROSITE" id="PS51257">
    <property type="entry name" value="PROKAR_LIPOPROTEIN"/>
    <property type="match status" value="1"/>
</dbReference>
<evidence type="ECO:0000256" key="4">
    <source>
        <dbReference type="ARBA" id="ARBA00022692"/>
    </source>
</evidence>
<evidence type="ECO:0000256" key="6">
    <source>
        <dbReference type="ARBA" id="ARBA00023136"/>
    </source>
</evidence>
<gene>
    <name evidence="9" type="primary">phnE</name>
    <name evidence="9" type="ORF">E4Q08_20905</name>
</gene>
<keyword evidence="2 7" id="KW-0813">Transport</keyword>
<evidence type="ECO:0000256" key="5">
    <source>
        <dbReference type="ARBA" id="ARBA00022989"/>
    </source>
</evidence>
<dbReference type="InterPro" id="IPR000515">
    <property type="entry name" value="MetI-like"/>
</dbReference>
<dbReference type="Proteomes" id="UP000886469">
    <property type="component" value="Unassembled WGS sequence"/>
</dbReference>
<dbReference type="PROSITE" id="PS50928">
    <property type="entry name" value="ABC_TM1"/>
    <property type="match status" value="1"/>
</dbReference>
<feature type="transmembrane region" description="Helical" evidence="7">
    <location>
        <begin position="267"/>
        <end position="287"/>
    </location>
</feature>
<feature type="transmembrane region" description="Helical" evidence="7">
    <location>
        <begin position="111"/>
        <end position="135"/>
    </location>
</feature>
<dbReference type="PANTHER" id="PTHR30043:SF1">
    <property type="entry name" value="ABC TRANSPORT SYSTEM PERMEASE PROTEIN P69"/>
    <property type="match status" value="1"/>
</dbReference>
<evidence type="ECO:0000313" key="10">
    <source>
        <dbReference type="Proteomes" id="UP000886469"/>
    </source>
</evidence>
<dbReference type="RefSeq" id="WP_169071804.1">
    <property type="nucleotide sequence ID" value="NZ_JAZKUC010000001.1"/>
</dbReference>
<dbReference type="InterPro" id="IPR035906">
    <property type="entry name" value="MetI-like_sf"/>
</dbReference>
<evidence type="ECO:0000259" key="8">
    <source>
        <dbReference type="PROSITE" id="PS50928"/>
    </source>
</evidence>
<dbReference type="CDD" id="cd06261">
    <property type="entry name" value="TM_PBP2"/>
    <property type="match status" value="1"/>
</dbReference>
<dbReference type="Pfam" id="PF00528">
    <property type="entry name" value="BPD_transp_1"/>
    <property type="match status" value="1"/>
</dbReference>
<dbReference type="Gene3D" id="1.10.3720.10">
    <property type="entry name" value="MetI-like"/>
    <property type="match status" value="1"/>
</dbReference>
<dbReference type="SUPFAM" id="SSF161098">
    <property type="entry name" value="MetI-like"/>
    <property type="match status" value="1"/>
</dbReference>
<reference evidence="9" key="1">
    <citation type="submission" date="2019-03" db="EMBL/GenBank/DDBJ databases">
        <title>Metabolic reconstructions from genomes of highly enriched 'Candidatus Accumulibacter' and 'Candidatus Competibacter' bioreactor populations.</title>
        <authorList>
            <person name="Annavajhala M.K."/>
            <person name="Welles L."/>
            <person name="Abbas B."/>
            <person name="Sorokin D."/>
            <person name="Park H."/>
            <person name="Van Loosdrecht M."/>
            <person name="Chandran K."/>
        </authorList>
    </citation>
    <scope>NUCLEOTIDE SEQUENCE</scope>
    <source>
        <strain evidence="9">SBR_L</strain>
    </source>
</reference>
<evidence type="ECO:0000256" key="2">
    <source>
        <dbReference type="ARBA" id="ARBA00022448"/>
    </source>
</evidence>
<comment type="caution">
    <text evidence="9">The sequence shown here is derived from an EMBL/GenBank/DDBJ whole genome shotgun (WGS) entry which is preliminary data.</text>
</comment>
<sequence>MRMVRVSRFADRFGGRLGFLGLALAYAILVIACLGSLADEGELTLGRNPLHNLIKTVGEFARPSFLDVWFGKPNLEYHSDDGTLLRIENRQEVELGYLAGLARATWTTVRIATLGSLLGAVLALPLAVLTARNLAASRPLFWLAKAILDVARSIHTLVFGLVLVGIVGLGPTAGILAIALHSMGSYGKLFAEAIESLDMAAIDAVRSVGAGPVQVFFNAVWPAVLPQFVSSHLYLWEFNIRDSTILGIIGAGGLGLLISEATSLFQWGRLSTVLLVIIVLVAGFDALSRRIRKALL</sequence>